<dbReference type="Proteomes" id="UP000051581">
    <property type="component" value="Unassembled WGS sequence"/>
</dbReference>
<evidence type="ECO:0000259" key="7">
    <source>
        <dbReference type="Pfam" id="PF06305"/>
    </source>
</evidence>
<keyword evidence="4 6" id="KW-0472">Membrane</keyword>
<organism evidence="8 9">
    <name type="scientific">Lentilactobacillus sunkii DSM 19904</name>
    <dbReference type="NCBI Taxonomy" id="1423808"/>
    <lineage>
        <taxon>Bacteria</taxon>
        <taxon>Bacillati</taxon>
        <taxon>Bacillota</taxon>
        <taxon>Bacilli</taxon>
        <taxon>Lactobacillales</taxon>
        <taxon>Lactobacillaceae</taxon>
        <taxon>Lentilactobacillus</taxon>
    </lineage>
</organism>
<evidence type="ECO:0000256" key="4">
    <source>
        <dbReference type="ARBA" id="ARBA00023136"/>
    </source>
</evidence>
<evidence type="ECO:0000256" key="5">
    <source>
        <dbReference type="SAM" id="Coils"/>
    </source>
</evidence>
<dbReference type="InterPro" id="IPR010445">
    <property type="entry name" value="LapA_dom"/>
</dbReference>
<protein>
    <recommendedName>
        <fullName evidence="7">Lipopolysaccharide assembly protein A domain-containing protein</fullName>
    </recommendedName>
</protein>
<accession>A0A0R1L791</accession>
<gene>
    <name evidence="8" type="ORF">FD17_GL002021</name>
</gene>
<dbReference type="GO" id="GO:0005886">
    <property type="term" value="C:plasma membrane"/>
    <property type="evidence" value="ECO:0007669"/>
    <property type="project" value="InterPro"/>
</dbReference>
<keyword evidence="2 6" id="KW-0812">Transmembrane</keyword>
<sequence length="137" mass="15567">MKKQISTIISIILVIVIAIFALMNFESVEVNFGFTSLKVPLVLLIFISLLIGALIIFLFSSTQNVKKNRQYKQLETDSQEKQDQLNSEIDELNHNLKVLETRLKNSSGKQEVGNRDQQISDLEDEIAKLTDKLSSQK</sequence>
<dbReference type="EMBL" id="AZEA01000004">
    <property type="protein sequence ID" value="KRK89060.1"/>
    <property type="molecule type" value="Genomic_DNA"/>
</dbReference>
<reference evidence="8 9" key="1">
    <citation type="journal article" date="2015" name="Genome Announc.">
        <title>Expanding the biotechnology potential of lactobacilli through comparative genomics of 213 strains and associated genera.</title>
        <authorList>
            <person name="Sun Z."/>
            <person name="Harris H.M."/>
            <person name="McCann A."/>
            <person name="Guo C."/>
            <person name="Argimon S."/>
            <person name="Zhang W."/>
            <person name="Yang X."/>
            <person name="Jeffery I.B."/>
            <person name="Cooney J.C."/>
            <person name="Kagawa T.F."/>
            <person name="Liu W."/>
            <person name="Song Y."/>
            <person name="Salvetti E."/>
            <person name="Wrobel A."/>
            <person name="Rasinkangas P."/>
            <person name="Parkhill J."/>
            <person name="Rea M.C."/>
            <person name="O'Sullivan O."/>
            <person name="Ritari J."/>
            <person name="Douillard F.P."/>
            <person name="Paul Ross R."/>
            <person name="Yang R."/>
            <person name="Briner A.E."/>
            <person name="Felis G.E."/>
            <person name="de Vos W.M."/>
            <person name="Barrangou R."/>
            <person name="Klaenhammer T.R."/>
            <person name="Caufield P.W."/>
            <person name="Cui Y."/>
            <person name="Zhang H."/>
            <person name="O'Toole P.W."/>
        </authorList>
    </citation>
    <scope>NUCLEOTIDE SEQUENCE [LARGE SCALE GENOMIC DNA]</scope>
    <source>
        <strain evidence="8 9">DSM 19904</strain>
    </source>
</reference>
<dbReference type="Pfam" id="PF06305">
    <property type="entry name" value="LapA_dom"/>
    <property type="match status" value="1"/>
</dbReference>
<proteinExistence type="predicted"/>
<dbReference type="PANTHER" id="PTHR41335:SF1">
    <property type="entry name" value="MEMBRANE PROTEIN"/>
    <property type="match status" value="1"/>
</dbReference>
<dbReference type="RefSeq" id="WP_057824169.1">
    <property type="nucleotide sequence ID" value="NZ_AZEA01000004.1"/>
</dbReference>
<keyword evidence="1" id="KW-1003">Cell membrane</keyword>
<dbReference type="PATRIC" id="fig|1423808.3.peg.2047"/>
<name>A0A0R1L791_9LACO</name>
<evidence type="ECO:0000256" key="2">
    <source>
        <dbReference type="ARBA" id="ARBA00022692"/>
    </source>
</evidence>
<evidence type="ECO:0000256" key="3">
    <source>
        <dbReference type="ARBA" id="ARBA00022989"/>
    </source>
</evidence>
<dbReference type="PANTHER" id="PTHR41335">
    <property type="entry name" value="MEMBRANE PROTEIN-RELATED"/>
    <property type="match status" value="1"/>
</dbReference>
<feature type="transmembrane region" description="Helical" evidence="6">
    <location>
        <begin position="7"/>
        <end position="25"/>
    </location>
</feature>
<keyword evidence="5" id="KW-0175">Coiled coil</keyword>
<keyword evidence="3 6" id="KW-1133">Transmembrane helix</keyword>
<dbReference type="OrthoDB" id="2328520at2"/>
<evidence type="ECO:0000256" key="6">
    <source>
        <dbReference type="SAM" id="Phobius"/>
    </source>
</evidence>
<evidence type="ECO:0000313" key="9">
    <source>
        <dbReference type="Proteomes" id="UP000051581"/>
    </source>
</evidence>
<comment type="caution">
    <text evidence="8">The sequence shown here is derived from an EMBL/GenBank/DDBJ whole genome shotgun (WGS) entry which is preliminary data.</text>
</comment>
<feature type="domain" description="Lipopolysaccharide assembly protein A" evidence="7">
    <location>
        <begin position="24"/>
        <end position="86"/>
    </location>
</feature>
<feature type="transmembrane region" description="Helical" evidence="6">
    <location>
        <begin position="37"/>
        <end position="59"/>
    </location>
</feature>
<evidence type="ECO:0000313" key="8">
    <source>
        <dbReference type="EMBL" id="KRK89060.1"/>
    </source>
</evidence>
<feature type="coiled-coil region" evidence="5">
    <location>
        <begin position="64"/>
        <end position="132"/>
    </location>
</feature>
<dbReference type="AlphaFoldDB" id="A0A0R1L791"/>
<keyword evidence="9" id="KW-1185">Reference proteome</keyword>
<evidence type="ECO:0000256" key="1">
    <source>
        <dbReference type="ARBA" id="ARBA00022475"/>
    </source>
</evidence>